<feature type="transmembrane region" description="Helical" evidence="7">
    <location>
        <begin position="12"/>
        <end position="32"/>
    </location>
</feature>
<evidence type="ECO:0000256" key="1">
    <source>
        <dbReference type="ARBA" id="ARBA00004651"/>
    </source>
</evidence>
<keyword evidence="6 7" id="KW-0472">Membrane</keyword>
<comment type="subunit">
    <text evidence="7">The complex comprises the extracytoplasmic solute receptor protein and the two transmembrane proteins.</text>
</comment>
<comment type="subcellular location">
    <subcellularLocation>
        <location evidence="7">Cell inner membrane</location>
        <topology evidence="7">Multi-pass membrane protein</topology>
    </subcellularLocation>
    <subcellularLocation>
        <location evidence="1">Cell membrane</location>
        <topology evidence="1">Multi-pass membrane protein</topology>
    </subcellularLocation>
</comment>
<organism evidence="9 10">
    <name type="scientific">Paracoccus aurantiacus</name>
    <dbReference type="NCBI Taxonomy" id="2599412"/>
    <lineage>
        <taxon>Bacteria</taxon>
        <taxon>Pseudomonadati</taxon>
        <taxon>Pseudomonadota</taxon>
        <taxon>Alphaproteobacteria</taxon>
        <taxon>Rhodobacterales</taxon>
        <taxon>Paracoccaceae</taxon>
        <taxon>Paracoccus</taxon>
    </lineage>
</organism>
<keyword evidence="3" id="KW-1003">Cell membrane</keyword>
<comment type="caution">
    <text evidence="9">The sequence shown here is derived from an EMBL/GenBank/DDBJ whole genome shotgun (WGS) entry which is preliminary data.</text>
</comment>
<dbReference type="AlphaFoldDB" id="A0A5C6RZ71"/>
<feature type="transmembrane region" description="Helical" evidence="7">
    <location>
        <begin position="88"/>
        <end position="112"/>
    </location>
</feature>
<dbReference type="EMBL" id="VOPL01000006">
    <property type="protein sequence ID" value="TXB67698.1"/>
    <property type="molecule type" value="Genomic_DNA"/>
</dbReference>
<feature type="transmembrane region" description="Helical" evidence="7">
    <location>
        <begin position="132"/>
        <end position="156"/>
    </location>
</feature>
<feature type="domain" description="Tripartite ATP-independent periplasmic transporters DctQ component" evidence="8">
    <location>
        <begin position="27"/>
        <end position="155"/>
    </location>
</feature>
<evidence type="ECO:0000256" key="7">
    <source>
        <dbReference type="RuleBase" id="RU369079"/>
    </source>
</evidence>
<dbReference type="InterPro" id="IPR055348">
    <property type="entry name" value="DctQ"/>
</dbReference>
<comment type="function">
    <text evidence="7">Part of the tripartite ATP-independent periplasmic (TRAP) transport system.</text>
</comment>
<keyword evidence="2 7" id="KW-0813">Transport</keyword>
<evidence type="ECO:0000259" key="8">
    <source>
        <dbReference type="Pfam" id="PF04290"/>
    </source>
</evidence>
<reference evidence="9 10" key="1">
    <citation type="submission" date="2019-08" db="EMBL/GenBank/DDBJ databases">
        <authorList>
            <person name="Ye J."/>
        </authorList>
    </citation>
    <scope>NUCLEOTIDE SEQUENCE [LARGE SCALE GENOMIC DNA]</scope>
    <source>
        <strain evidence="9 10">TK008</strain>
    </source>
</reference>
<accession>A0A5C6RZ71</accession>
<evidence type="ECO:0000256" key="2">
    <source>
        <dbReference type="ARBA" id="ARBA00022448"/>
    </source>
</evidence>
<evidence type="ECO:0000313" key="9">
    <source>
        <dbReference type="EMBL" id="TXB67698.1"/>
    </source>
</evidence>
<gene>
    <name evidence="9" type="ORF">FQV27_13925</name>
</gene>
<protein>
    <recommendedName>
        <fullName evidence="7">TRAP transporter small permease protein</fullName>
    </recommendedName>
</protein>
<feature type="transmembrane region" description="Helical" evidence="7">
    <location>
        <begin position="52"/>
        <end position="76"/>
    </location>
</feature>
<evidence type="ECO:0000256" key="4">
    <source>
        <dbReference type="ARBA" id="ARBA00022692"/>
    </source>
</evidence>
<name>A0A5C6RZ71_9RHOB</name>
<keyword evidence="7" id="KW-0997">Cell inner membrane</keyword>
<sequence length="166" mass="17866">MASFLRRVDGLIEFLAAIGVLAYCAAALVSVADVIGRRIGTPVPGVVDLVQLFIMAGAWLSIPWGFSVAAHVGVDFLLERIPEGLARLLRIIAAIAAIVLMVLIFVECIPTYRMQVMLGDKSQQLGIPIAFYWLPLLLGVAASVLALIPVLLRLLLNLPQTRTAAH</sequence>
<proteinExistence type="inferred from homology"/>
<dbReference type="OrthoDB" id="7363060at2"/>
<keyword evidence="5 7" id="KW-1133">Transmembrane helix</keyword>
<keyword evidence="4 7" id="KW-0812">Transmembrane</keyword>
<keyword evidence="10" id="KW-1185">Reference proteome</keyword>
<evidence type="ECO:0000256" key="5">
    <source>
        <dbReference type="ARBA" id="ARBA00022989"/>
    </source>
</evidence>
<evidence type="ECO:0000256" key="3">
    <source>
        <dbReference type="ARBA" id="ARBA00022475"/>
    </source>
</evidence>
<evidence type="ECO:0000256" key="6">
    <source>
        <dbReference type="ARBA" id="ARBA00023136"/>
    </source>
</evidence>
<dbReference type="Proteomes" id="UP000321562">
    <property type="component" value="Unassembled WGS sequence"/>
</dbReference>
<comment type="similarity">
    <text evidence="7">Belongs to the TRAP transporter small permease family.</text>
</comment>
<evidence type="ECO:0000313" key="10">
    <source>
        <dbReference type="Proteomes" id="UP000321562"/>
    </source>
</evidence>
<dbReference type="GO" id="GO:0005886">
    <property type="term" value="C:plasma membrane"/>
    <property type="evidence" value="ECO:0007669"/>
    <property type="project" value="UniProtKB-SubCell"/>
</dbReference>
<dbReference type="RefSeq" id="WP_147099614.1">
    <property type="nucleotide sequence ID" value="NZ_JBHUFH010000001.1"/>
</dbReference>
<dbReference type="GO" id="GO:0022857">
    <property type="term" value="F:transmembrane transporter activity"/>
    <property type="evidence" value="ECO:0007669"/>
    <property type="project" value="UniProtKB-UniRule"/>
</dbReference>
<dbReference type="Pfam" id="PF04290">
    <property type="entry name" value="DctQ"/>
    <property type="match status" value="1"/>
</dbReference>